<dbReference type="FunFam" id="3.30.200.20:FF:000195">
    <property type="entry name" value="G-type lectin S-receptor-like serine/threonine-protein kinase"/>
    <property type="match status" value="1"/>
</dbReference>
<dbReference type="Pfam" id="PF11883">
    <property type="entry name" value="DUF3403"/>
    <property type="match status" value="1"/>
</dbReference>
<comment type="catalytic activity">
    <reaction evidence="15">
        <text>L-threonyl-[protein] + ATP = O-phospho-L-threonyl-[protein] + ADP + H(+)</text>
        <dbReference type="Rhea" id="RHEA:46608"/>
        <dbReference type="Rhea" id="RHEA-COMP:11060"/>
        <dbReference type="Rhea" id="RHEA-COMP:11605"/>
        <dbReference type="ChEBI" id="CHEBI:15378"/>
        <dbReference type="ChEBI" id="CHEBI:30013"/>
        <dbReference type="ChEBI" id="CHEBI:30616"/>
        <dbReference type="ChEBI" id="CHEBI:61977"/>
        <dbReference type="ChEBI" id="CHEBI:456216"/>
        <dbReference type="EC" id="2.7.11.1"/>
    </reaction>
</comment>
<dbReference type="Gene3D" id="3.30.200.20">
    <property type="entry name" value="Phosphorylase Kinase, domain 1"/>
    <property type="match status" value="1"/>
</dbReference>
<comment type="catalytic activity">
    <reaction evidence="16">
        <text>L-seryl-[protein] + ATP = O-phospho-L-seryl-[protein] + ADP + H(+)</text>
        <dbReference type="Rhea" id="RHEA:17989"/>
        <dbReference type="Rhea" id="RHEA-COMP:9863"/>
        <dbReference type="Rhea" id="RHEA-COMP:11604"/>
        <dbReference type="ChEBI" id="CHEBI:15378"/>
        <dbReference type="ChEBI" id="CHEBI:29999"/>
        <dbReference type="ChEBI" id="CHEBI:30616"/>
        <dbReference type="ChEBI" id="CHEBI:83421"/>
        <dbReference type="ChEBI" id="CHEBI:456216"/>
        <dbReference type="EC" id="2.7.11.1"/>
    </reaction>
</comment>
<evidence type="ECO:0000313" key="22">
    <source>
        <dbReference type="EMBL" id="PIA36741.1"/>
    </source>
</evidence>
<evidence type="ECO:0000256" key="2">
    <source>
        <dbReference type="ARBA" id="ARBA00012513"/>
    </source>
</evidence>
<feature type="domain" description="Protein kinase" evidence="20">
    <location>
        <begin position="356"/>
        <end position="643"/>
    </location>
</feature>
<keyword evidence="11 18" id="KW-1133">Transmembrane helix</keyword>
<keyword evidence="5 18" id="KW-0812">Transmembrane</keyword>
<accession>A0A2G5CZP8</accession>
<evidence type="ECO:0000259" key="21">
    <source>
        <dbReference type="PROSITE" id="PS51473"/>
    </source>
</evidence>
<evidence type="ECO:0000256" key="19">
    <source>
        <dbReference type="SAM" id="SignalP"/>
    </source>
</evidence>
<evidence type="ECO:0000256" key="4">
    <source>
        <dbReference type="ARBA" id="ARBA00022679"/>
    </source>
</evidence>
<evidence type="ECO:0000256" key="5">
    <source>
        <dbReference type="ARBA" id="ARBA00022692"/>
    </source>
</evidence>
<evidence type="ECO:0000256" key="11">
    <source>
        <dbReference type="ARBA" id="ARBA00022989"/>
    </source>
</evidence>
<dbReference type="InterPro" id="IPR038408">
    <property type="entry name" value="GNK2_sf"/>
</dbReference>
<dbReference type="FunFam" id="1.10.510.10:FF:001697">
    <property type="entry name" value="Uncharacterized protein"/>
    <property type="match status" value="1"/>
</dbReference>
<dbReference type="PROSITE" id="PS51473">
    <property type="entry name" value="GNK2"/>
    <property type="match status" value="2"/>
</dbReference>
<dbReference type="EMBL" id="KZ305049">
    <property type="protein sequence ID" value="PIA36741.1"/>
    <property type="molecule type" value="Genomic_DNA"/>
</dbReference>
<dbReference type="CDD" id="cd23509">
    <property type="entry name" value="Gnk2-like"/>
    <property type="match status" value="2"/>
</dbReference>
<evidence type="ECO:0000256" key="15">
    <source>
        <dbReference type="ARBA" id="ARBA00047899"/>
    </source>
</evidence>
<evidence type="ECO:0000256" key="7">
    <source>
        <dbReference type="ARBA" id="ARBA00022737"/>
    </source>
</evidence>
<evidence type="ECO:0000259" key="20">
    <source>
        <dbReference type="PROSITE" id="PS50011"/>
    </source>
</evidence>
<dbReference type="Proteomes" id="UP000230069">
    <property type="component" value="Unassembled WGS sequence"/>
</dbReference>
<keyword evidence="8 17" id="KW-0547">Nucleotide-binding</keyword>
<evidence type="ECO:0000256" key="17">
    <source>
        <dbReference type="PROSITE-ProRule" id="PRU10141"/>
    </source>
</evidence>
<evidence type="ECO:0000256" key="3">
    <source>
        <dbReference type="ARBA" id="ARBA00022527"/>
    </source>
</evidence>
<dbReference type="Pfam" id="PF07714">
    <property type="entry name" value="PK_Tyr_Ser-Thr"/>
    <property type="match status" value="1"/>
</dbReference>
<keyword evidence="7" id="KW-0677">Repeat</keyword>
<dbReference type="STRING" id="218851.A0A2G5CZP8"/>
<dbReference type="GO" id="GO:0005524">
    <property type="term" value="F:ATP binding"/>
    <property type="evidence" value="ECO:0007669"/>
    <property type="project" value="UniProtKB-UniRule"/>
</dbReference>
<dbReference type="PROSITE" id="PS50011">
    <property type="entry name" value="PROTEIN_KINASE_DOM"/>
    <property type="match status" value="1"/>
</dbReference>
<dbReference type="InterPro" id="IPR002902">
    <property type="entry name" value="GNK2"/>
</dbReference>
<dbReference type="PROSITE" id="PS00108">
    <property type="entry name" value="PROTEIN_KINASE_ST"/>
    <property type="match status" value="1"/>
</dbReference>
<dbReference type="InterPro" id="IPR021820">
    <property type="entry name" value="S-locus_recpt_kinase_C"/>
</dbReference>
<dbReference type="InterPro" id="IPR000719">
    <property type="entry name" value="Prot_kinase_dom"/>
</dbReference>
<feature type="signal peptide" evidence="19">
    <location>
        <begin position="1"/>
        <end position="28"/>
    </location>
</feature>
<dbReference type="PROSITE" id="PS00107">
    <property type="entry name" value="PROTEIN_KINASE_ATP"/>
    <property type="match status" value="1"/>
</dbReference>
<dbReference type="FunFam" id="3.30.430.20:FF:000009">
    <property type="entry name" value="Cysteine-rich receptor-like protein kinase 28"/>
    <property type="match status" value="1"/>
</dbReference>
<dbReference type="InterPro" id="IPR008271">
    <property type="entry name" value="Ser/Thr_kinase_AS"/>
</dbReference>
<name>A0A2G5CZP8_AQUCA</name>
<dbReference type="InterPro" id="IPR011009">
    <property type="entry name" value="Kinase-like_dom_sf"/>
</dbReference>
<dbReference type="InParanoid" id="A0A2G5CZP8"/>
<evidence type="ECO:0000256" key="6">
    <source>
        <dbReference type="ARBA" id="ARBA00022729"/>
    </source>
</evidence>
<keyword evidence="3" id="KW-0723">Serine/threonine-protein kinase</keyword>
<keyword evidence="9" id="KW-0418">Kinase</keyword>
<keyword evidence="4" id="KW-0808">Transferase</keyword>
<dbReference type="Gene3D" id="3.30.430.20">
    <property type="entry name" value="Gnk2 domain, C-X8-C-X2-C motif"/>
    <property type="match status" value="2"/>
</dbReference>
<dbReference type="GO" id="GO:0005886">
    <property type="term" value="C:plasma membrane"/>
    <property type="evidence" value="ECO:0007669"/>
    <property type="project" value="TreeGrafter"/>
</dbReference>
<keyword evidence="13" id="KW-1015">Disulfide bond</keyword>
<dbReference type="CDD" id="cd14066">
    <property type="entry name" value="STKc_IRAK"/>
    <property type="match status" value="1"/>
</dbReference>
<dbReference type="AlphaFoldDB" id="A0A2G5CZP8"/>
<organism evidence="22 23">
    <name type="scientific">Aquilegia coerulea</name>
    <name type="common">Rocky mountain columbine</name>
    <dbReference type="NCBI Taxonomy" id="218851"/>
    <lineage>
        <taxon>Eukaryota</taxon>
        <taxon>Viridiplantae</taxon>
        <taxon>Streptophyta</taxon>
        <taxon>Embryophyta</taxon>
        <taxon>Tracheophyta</taxon>
        <taxon>Spermatophyta</taxon>
        <taxon>Magnoliopsida</taxon>
        <taxon>Ranunculales</taxon>
        <taxon>Ranunculaceae</taxon>
        <taxon>Thalictroideae</taxon>
        <taxon>Aquilegia</taxon>
    </lineage>
</organism>
<protein>
    <recommendedName>
        <fullName evidence="2">non-specific serine/threonine protein kinase</fullName>
        <ecNumber evidence="2">2.7.11.1</ecNumber>
    </recommendedName>
</protein>
<evidence type="ECO:0000256" key="18">
    <source>
        <dbReference type="SAM" id="Phobius"/>
    </source>
</evidence>
<evidence type="ECO:0000256" key="1">
    <source>
        <dbReference type="ARBA" id="ARBA00004167"/>
    </source>
</evidence>
<evidence type="ECO:0000256" key="12">
    <source>
        <dbReference type="ARBA" id="ARBA00023136"/>
    </source>
</evidence>
<dbReference type="OrthoDB" id="1908162at2759"/>
<proteinExistence type="predicted"/>
<evidence type="ECO:0000256" key="9">
    <source>
        <dbReference type="ARBA" id="ARBA00022777"/>
    </source>
</evidence>
<dbReference type="SUPFAM" id="SSF56112">
    <property type="entry name" value="Protein kinase-like (PK-like)"/>
    <property type="match status" value="1"/>
</dbReference>
<dbReference type="InterPro" id="IPR017441">
    <property type="entry name" value="Protein_kinase_ATP_BS"/>
</dbReference>
<feature type="transmembrane region" description="Helical" evidence="18">
    <location>
        <begin position="274"/>
        <end position="295"/>
    </location>
</feature>
<evidence type="ECO:0000256" key="14">
    <source>
        <dbReference type="ARBA" id="ARBA00023180"/>
    </source>
</evidence>
<keyword evidence="10 17" id="KW-0067">ATP-binding</keyword>
<evidence type="ECO:0000256" key="10">
    <source>
        <dbReference type="ARBA" id="ARBA00022840"/>
    </source>
</evidence>
<keyword evidence="6 19" id="KW-0732">Signal</keyword>
<evidence type="ECO:0000256" key="16">
    <source>
        <dbReference type="ARBA" id="ARBA00048679"/>
    </source>
</evidence>
<gene>
    <name evidence="22" type="ORF">AQUCO_03200009v1</name>
</gene>
<evidence type="ECO:0000256" key="8">
    <source>
        <dbReference type="ARBA" id="ARBA00022741"/>
    </source>
</evidence>
<feature type="chain" id="PRO_5013781045" description="non-specific serine/threonine protein kinase" evidence="19">
    <location>
        <begin position="29"/>
        <end position="674"/>
    </location>
</feature>
<keyword evidence="14" id="KW-0325">Glycoprotein</keyword>
<feature type="domain" description="Gnk2-homologous" evidence="21">
    <location>
        <begin position="143"/>
        <end position="253"/>
    </location>
</feature>
<feature type="domain" description="Gnk2-homologous" evidence="21">
    <location>
        <begin position="31"/>
        <end position="135"/>
    </location>
</feature>
<dbReference type="EC" id="2.7.11.1" evidence="2"/>
<feature type="binding site" evidence="17">
    <location>
        <position position="384"/>
    </location>
    <ligand>
        <name>ATP</name>
        <dbReference type="ChEBI" id="CHEBI:30616"/>
    </ligand>
</feature>
<keyword evidence="12 18" id="KW-0472">Membrane</keyword>
<dbReference type="Pfam" id="PF01657">
    <property type="entry name" value="Stress-antifung"/>
    <property type="match status" value="2"/>
</dbReference>
<evidence type="ECO:0000256" key="13">
    <source>
        <dbReference type="ARBA" id="ARBA00023157"/>
    </source>
</evidence>
<reference evidence="22 23" key="1">
    <citation type="submission" date="2017-09" db="EMBL/GenBank/DDBJ databases">
        <title>WGS assembly of Aquilegia coerulea Goldsmith.</title>
        <authorList>
            <person name="Hodges S."/>
            <person name="Kramer E."/>
            <person name="Nordborg M."/>
            <person name="Tomkins J."/>
            <person name="Borevitz J."/>
            <person name="Derieg N."/>
            <person name="Yan J."/>
            <person name="Mihaltcheva S."/>
            <person name="Hayes R.D."/>
            <person name="Rokhsar D."/>
        </authorList>
    </citation>
    <scope>NUCLEOTIDE SEQUENCE [LARGE SCALE GENOMIC DNA]</scope>
    <source>
        <strain evidence="23">cv. Goldsmith</strain>
    </source>
</reference>
<dbReference type="PANTHER" id="PTHR27002">
    <property type="entry name" value="RECEPTOR-LIKE SERINE/THREONINE-PROTEIN KINASE SD1-8"/>
    <property type="match status" value="1"/>
</dbReference>
<evidence type="ECO:0000313" key="23">
    <source>
        <dbReference type="Proteomes" id="UP000230069"/>
    </source>
</evidence>
<dbReference type="Gene3D" id="1.10.510.10">
    <property type="entry name" value="Transferase(Phosphotransferase) domain 1"/>
    <property type="match status" value="1"/>
</dbReference>
<dbReference type="GO" id="GO:0004674">
    <property type="term" value="F:protein serine/threonine kinase activity"/>
    <property type="evidence" value="ECO:0007669"/>
    <property type="project" value="UniProtKB-KW"/>
</dbReference>
<comment type="subcellular location">
    <subcellularLocation>
        <location evidence="1">Membrane</location>
        <topology evidence="1">Single-pass membrane protein</topology>
    </subcellularLocation>
</comment>
<dbReference type="InterPro" id="IPR001245">
    <property type="entry name" value="Ser-Thr/Tyr_kinase_cat_dom"/>
</dbReference>
<keyword evidence="23" id="KW-1185">Reference proteome</keyword>
<dbReference type="SMART" id="SM00220">
    <property type="entry name" value="S_TKc"/>
    <property type="match status" value="1"/>
</dbReference>
<sequence>MKMIINTEAPVGLLLLFLLLFSTHGTRADELPLYTICPNTTTYKHNSTYGFNLHKLLQSLPSKTSSSHNYYNTTEGDDPSNQVYGQALCRGDINITVCYNCIQDVIQDIPKQCPYGNDATIFDEFCQVRYSNQDFFSSMVYTGKYPPWNTSKQNVTTPDMFAEVLRALITKLSSEAISSDSVNNMFASGELTVGKTHTLYGLVQCTKDLSKDSCETCLERAKGDILGYFSRRNTGGGIVLTHSCNVRYELYRFYQQALSHQSAGNDKKPHMTEIAVISSVLIVVVLGVLFGFFCYCKRRRSKTYRDQVKSDHALLQDSVVPAILFSRNTHGNKQNNNQDQLNLMDLTIIKVATDNFSDLNKLGQGGFGTVYKGTLLDGKEVAVKRLSRTSWQGSEEFMNEIILIAKLQHRNLVRLLGCCLEDREKLLIYEFMSNRSLDQFIFDRARRPQLDWTTSFNIIVGIARGLLYLHEDSRLKVIHRDLKPNNVLLDNEMNPKISDFGMARIFGENQNQANTRRVVGTHGYMAPEYAMEGLFSVKSDVYSFGVVLLEILSGKRCTGFYLTEHAQSLLTYAWNLWNTNRGMDFIDLLLQIDSCSKLEVLRCIHIGLLCVQEDAADRPTMSHVLSTLETESIELPRPTQPAFSVGKILIRASHSTSSSLCSVNGITLSGVSAR</sequence>
<dbReference type="PANTHER" id="PTHR27002:SF123">
    <property type="entry name" value="CYSTEINE-RICH RECEPTOR-LIKE PROTEIN KINASE 45"/>
    <property type="match status" value="1"/>
</dbReference>